<dbReference type="GO" id="GO:0009246">
    <property type="term" value="P:enterobacterial common antigen biosynthetic process"/>
    <property type="evidence" value="ECO:0007669"/>
    <property type="project" value="TreeGrafter"/>
</dbReference>
<dbReference type="GO" id="GO:0005886">
    <property type="term" value="C:plasma membrane"/>
    <property type="evidence" value="ECO:0007669"/>
    <property type="project" value="UniProtKB-SubCell"/>
</dbReference>
<feature type="transmembrane region" description="Helical" evidence="7">
    <location>
        <begin position="298"/>
        <end position="318"/>
    </location>
</feature>
<keyword evidence="4 7" id="KW-0812">Transmembrane</keyword>
<keyword evidence="5 7" id="KW-1133">Transmembrane helix</keyword>
<feature type="transmembrane region" description="Helical" evidence="7">
    <location>
        <begin position="199"/>
        <end position="218"/>
    </location>
</feature>
<evidence type="ECO:0000256" key="7">
    <source>
        <dbReference type="SAM" id="Phobius"/>
    </source>
</evidence>
<evidence type="ECO:0000256" key="5">
    <source>
        <dbReference type="ARBA" id="ARBA00022989"/>
    </source>
</evidence>
<evidence type="ECO:0000256" key="1">
    <source>
        <dbReference type="ARBA" id="ARBA00004651"/>
    </source>
</evidence>
<dbReference type="InterPro" id="IPR002656">
    <property type="entry name" value="Acyl_transf_3_dom"/>
</dbReference>
<feature type="transmembrane region" description="Helical" evidence="7">
    <location>
        <begin position="145"/>
        <end position="164"/>
    </location>
</feature>
<feature type="transmembrane region" description="Helical" evidence="7">
    <location>
        <begin position="95"/>
        <end position="112"/>
    </location>
</feature>
<keyword evidence="6 7" id="KW-0472">Membrane</keyword>
<organism evidence="9 10">
    <name type="scientific">Vibrio mimicus VM603</name>
    <dbReference type="NCBI Taxonomy" id="671074"/>
    <lineage>
        <taxon>Bacteria</taxon>
        <taxon>Pseudomonadati</taxon>
        <taxon>Pseudomonadota</taxon>
        <taxon>Gammaproteobacteria</taxon>
        <taxon>Vibrionales</taxon>
        <taxon>Vibrionaceae</taxon>
        <taxon>Vibrio</taxon>
    </lineage>
</organism>
<feature type="transmembrane region" description="Helical" evidence="7">
    <location>
        <begin position="324"/>
        <end position="342"/>
    </location>
</feature>
<evidence type="ECO:0000256" key="6">
    <source>
        <dbReference type="ARBA" id="ARBA00023136"/>
    </source>
</evidence>
<dbReference type="Pfam" id="PF01757">
    <property type="entry name" value="Acyl_transf_3"/>
    <property type="match status" value="1"/>
</dbReference>
<feature type="domain" description="Acyltransferase 3" evidence="8">
    <location>
        <begin position="19"/>
        <end position="337"/>
    </location>
</feature>
<feature type="transmembrane region" description="Helical" evidence="7">
    <location>
        <begin position="230"/>
        <end position="248"/>
    </location>
</feature>
<dbReference type="Proteomes" id="UP000004827">
    <property type="component" value="Unassembled WGS sequence"/>
</dbReference>
<dbReference type="PANTHER" id="PTHR40074:SF2">
    <property type="entry name" value="O-ACETYLTRANSFERASE WECH"/>
    <property type="match status" value="1"/>
</dbReference>
<evidence type="ECO:0000313" key="10">
    <source>
        <dbReference type="Proteomes" id="UP000004827"/>
    </source>
</evidence>
<accession>D2YI90</accession>
<sequence>MVSFFNLPSVVMSNHQKIASLELGRVITMLAIIALHCQLFTSYWLTNEEPWVAYLFNQSTRFAVPLFFLISGYLIQPKLSHNPMQTLRNYCSPLLRIWVIWSVISLLMPFNLEVVVNQGYLAERSGYWGFLLQHPLNSLFEGGLVHLWFLPALMIAVAIMALLIRQQKTHWMLPIAIGLYIYGEFAGSSAVVTGMSAPIYTRNGPFFSTLFVVVGYLIRERHILWQARSALLLAMLGMAFHFVEAYGLHQHGQVFNTNDYLFGTALWAIGLFLFLLAKPDLGRKPWVFSLSQSILGFYVSHLLMVIVMMNIAGILGLAGLQKDALILFGTLIATYLLVKGLEHTPLKRVLLR</sequence>
<name>D2YI90_VIBMI</name>
<evidence type="ECO:0000256" key="4">
    <source>
        <dbReference type="ARBA" id="ARBA00022692"/>
    </source>
</evidence>
<reference evidence="9 10" key="1">
    <citation type="journal article" date="2009" name="BMC Evol. Biol.">
        <title>Genomic taxonomy of Vibrios.</title>
        <authorList>
            <person name="Thompson C.C."/>
            <person name="Vicente A.C."/>
            <person name="Souza R.C."/>
            <person name="Vasconcelos A.T."/>
            <person name="Vesth T."/>
            <person name="Alves N.Jr."/>
            <person name="Ussery D.W."/>
            <person name="Iida T."/>
            <person name="Thompson F.L."/>
        </authorList>
    </citation>
    <scope>NUCLEOTIDE SEQUENCE [LARGE SCALE GENOMIC DNA]</scope>
    <source>
        <strain evidence="9 10">VM603</strain>
    </source>
</reference>
<keyword evidence="3" id="KW-1003">Cell membrane</keyword>
<feature type="transmembrane region" description="Helical" evidence="7">
    <location>
        <begin position="171"/>
        <end position="193"/>
    </location>
</feature>
<feature type="transmembrane region" description="Helical" evidence="7">
    <location>
        <begin position="26"/>
        <end position="45"/>
    </location>
</feature>
<comment type="subcellular location">
    <subcellularLocation>
        <location evidence="1">Cell membrane</location>
        <topology evidence="1">Multi-pass membrane protein</topology>
    </subcellularLocation>
</comment>
<comment type="caution">
    <text evidence="9">The sequence shown here is derived from an EMBL/GenBank/DDBJ whole genome shotgun (WGS) entry which is preliminary data.</text>
</comment>
<dbReference type="PANTHER" id="PTHR40074">
    <property type="entry name" value="O-ACETYLTRANSFERASE WECH"/>
    <property type="match status" value="1"/>
</dbReference>
<feature type="transmembrane region" description="Helical" evidence="7">
    <location>
        <begin position="260"/>
        <end position="277"/>
    </location>
</feature>
<gene>
    <name evidence="9" type="ORF">VMB_32370</name>
</gene>
<evidence type="ECO:0000259" key="8">
    <source>
        <dbReference type="Pfam" id="PF01757"/>
    </source>
</evidence>
<comment type="similarity">
    <text evidence="2">Belongs to the acyltransferase 3 family.</text>
</comment>
<protein>
    <recommendedName>
        <fullName evidence="8">Acyltransferase 3 domain-containing protein</fullName>
    </recommendedName>
</protein>
<evidence type="ECO:0000256" key="3">
    <source>
        <dbReference type="ARBA" id="ARBA00022475"/>
    </source>
</evidence>
<dbReference type="GO" id="GO:0016413">
    <property type="term" value="F:O-acetyltransferase activity"/>
    <property type="evidence" value="ECO:0007669"/>
    <property type="project" value="TreeGrafter"/>
</dbReference>
<proteinExistence type="inferred from homology"/>
<feature type="transmembrane region" description="Helical" evidence="7">
    <location>
        <begin position="51"/>
        <end position="75"/>
    </location>
</feature>
<dbReference type="AlphaFoldDB" id="D2YI90"/>
<evidence type="ECO:0000313" key="9">
    <source>
        <dbReference type="EMBL" id="EEW05532.1"/>
    </source>
</evidence>
<dbReference type="EMBL" id="ACYU01000172">
    <property type="protein sequence ID" value="EEW05532.1"/>
    <property type="molecule type" value="Genomic_DNA"/>
</dbReference>
<evidence type="ECO:0000256" key="2">
    <source>
        <dbReference type="ARBA" id="ARBA00007400"/>
    </source>
</evidence>